<evidence type="ECO:0000313" key="3">
    <source>
        <dbReference type="WBParaSite" id="Minc3s00547g14077"/>
    </source>
</evidence>
<protein>
    <submittedName>
        <fullName evidence="3">Uncharacterized protein</fullName>
    </submittedName>
</protein>
<keyword evidence="1" id="KW-0175">Coiled coil</keyword>
<sequence>MQKEMDKALNLLKTKLEKLEDEQRKKINICATKWGIEMLKNSVKNDKMKTKVSEKEKQTSIRRRKKLQAITEECRLRSALLTDKFKNCTDYLRGFEALINTIQREQQQCNVEDDDFLREFLIKTAKRQYKKGQLNQAVDTFCQLLIATDGRLRIEEMILLVDVFREKVKNL</sequence>
<accession>A0A914LI82</accession>
<evidence type="ECO:0000313" key="2">
    <source>
        <dbReference type="Proteomes" id="UP000887563"/>
    </source>
</evidence>
<keyword evidence="2" id="KW-1185">Reference proteome</keyword>
<proteinExistence type="predicted"/>
<name>A0A914LI82_MELIC</name>
<dbReference type="Proteomes" id="UP000887563">
    <property type="component" value="Unplaced"/>
</dbReference>
<evidence type="ECO:0000256" key="1">
    <source>
        <dbReference type="SAM" id="Coils"/>
    </source>
</evidence>
<dbReference type="AlphaFoldDB" id="A0A914LI82"/>
<feature type="coiled-coil region" evidence="1">
    <location>
        <begin position="2"/>
        <end position="29"/>
    </location>
</feature>
<organism evidence="2 3">
    <name type="scientific">Meloidogyne incognita</name>
    <name type="common">Southern root-knot nematode worm</name>
    <name type="synonym">Oxyuris incognita</name>
    <dbReference type="NCBI Taxonomy" id="6306"/>
    <lineage>
        <taxon>Eukaryota</taxon>
        <taxon>Metazoa</taxon>
        <taxon>Ecdysozoa</taxon>
        <taxon>Nematoda</taxon>
        <taxon>Chromadorea</taxon>
        <taxon>Rhabditida</taxon>
        <taxon>Tylenchina</taxon>
        <taxon>Tylenchomorpha</taxon>
        <taxon>Tylenchoidea</taxon>
        <taxon>Meloidogynidae</taxon>
        <taxon>Meloidogyninae</taxon>
        <taxon>Meloidogyne</taxon>
        <taxon>Meloidogyne incognita group</taxon>
    </lineage>
</organism>
<reference evidence="3" key="1">
    <citation type="submission" date="2022-11" db="UniProtKB">
        <authorList>
            <consortium name="WormBaseParasite"/>
        </authorList>
    </citation>
    <scope>IDENTIFICATION</scope>
</reference>
<dbReference type="WBParaSite" id="Minc3s00547g14077">
    <property type="protein sequence ID" value="Minc3s00547g14077"/>
    <property type="gene ID" value="Minc3s00547g14077"/>
</dbReference>